<evidence type="ECO:0008006" key="5">
    <source>
        <dbReference type="Google" id="ProtNLM"/>
    </source>
</evidence>
<name>A0ABU8I5M5_9SPHI</name>
<feature type="compositionally biased region" description="Low complexity" evidence="1">
    <location>
        <begin position="117"/>
        <end position="133"/>
    </location>
</feature>
<organism evidence="3 4">
    <name type="scientific">Sphingobacterium tenebrionis</name>
    <dbReference type="NCBI Taxonomy" id="3111775"/>
    <lineage>
        <taxon>Bacteria</taxon>
        <taxon>Pseudomonadati</taxon>
        <taxon>Bacteroidota</taxon>
        <taxon>Sphingobacteriia</taxon>
        <taxon>Sphingobacteriales</taxon>
        <taxon>Sphingobacteriaceae</taxon>
        <taxon>Sphingobacterium</taxon>
    </lineage>
</organism>
<evidence type="ECO:0000313" key="3">
    <source>
        <dbReference type="EMBL" id="MEI5985022.1"/>
    </source>
</evidence>
<dbReference type="EMBL" id="JAYLLN010000018">
    <property type="protein sequence ID" value="MEI5985022.1"/>
    <property type="molecule type" value="Genomic_DNA"/>
</dbReference>
<sequence>MEEHNKKDLIDHIVDKLKASDELPYKDGAWERFQQQHGSMPVRKNRSYYWAASAAAILLVGAFAVKQFVSQDPKNLEDMTIAQHQGANGQSQSEEGSQLAEQFQQDGSLPTDGRVATDGIGTTTGGISTDGIGSTVGGISTGGADHRISGRSEVVASYKGNFLNMQETDRSNNMLAYSDWNNGIRYAPKNIHAPQQLSGSSLDLRTKNLQLAPDEPQIKTTSDLGSAVILANQDMANKANAGREPDLKSKKFNFNERFDLGLFVSPNSTSEKFNFGGGVLVAYNVTKNLSVRTGLAYNRYEVGAMRNPVANQDVAVSASREMLEKNNTNSLTAYTMSNAVILPNVNAVSGSVQALEVPLDVKYKSKSGFYASSGLTYAKVTEQERFTHYIENSGAEVFPDGLPKNQKDLEAGFKQVSKAIKTEDQNVKANGFGGFVNLSIGKEMKMNRGFSISVEPYMKLPVGNFKSADMNYTNGGLRIITNF</sequence>
<keyword evidence="2" id="KW-0812">Transmembrane</keyword>
<keyword evidence="2" id="KW-1133">Transmembrane helix</keyword>
<reference evidence="3 4" key="1">
    <citation type="submission" date="2024-01" db="EMBL/GenBank/DDBJ databases">
        <title>Sphingobacterium tenebrionis sp. nov., a novel endophyte isolated from tenebrio molitor intestines.</title>
        <authorList>
            <person name="Zhang C."/>
        </authorList>
    </citation>
    <scope>NUCLEOTIDE SEQUENCE [LARGE SCALE GENOMIC DNA]</scope>
    <source>
        <strain evidence="3 4">PU5-4</strain>
    </source>
</reference>
<evidence type="ECO:0000256" key="1">
    <source>
        <dbReference type="SAM" id="MobiDB-lite"/>
    </source>
</evidence>
<dbReference type="RefSeq" id="WP_134776743.1">
    <property type="nucleotide sequence ID" value="NZ_JAYLLN010000018.1"/>
</dbReference>
<evidence type="ECO:0000313" key="4">
    <source>
        <dbReference type="Proteomes" id="UP001363035"/>
    </source>
</evidence>
<dbReference type="Proteomes" id="UP001363035">
    <property type="component" value="Unassembled WGS sequence"/>
</dbReference>
<evidence type="ECO:0000256" key="2">
    <source>
        <dbReference type="SAM" id="Phobius"/>
    </source>
</evidence>
<keyword evidence="2" id="KW-0472">Membrane</keyword>
<feature type="transmembrane region" description="Helical" evidence="2">
    <location>
        <begin position="48"/>
        <end position="65"/>
    </location>
</feature>
<feature type="region of interest" description="Disordered" evidence="1">
    <location>
        <begin position="83"/>
        <end position="134"/>
    </location>
</feature>
<feature type="compositionally biased region" description="Polar residues" evidence="1">
    <location>
        <begin position="83"/>
        <end position="108"/>
    </location>
</feature>
<proteinExistence type="predicted"/>
<accession>A0ABU8I5M5</accession>
<protein>
    <recommendedName>
        <fullName evidence="5">Outer membrane protein beta-barrel domain-containing protein</fullName>
    </recommendedName>
</protein>
<gene>
    <name evidence="3" type="ORF">VJ786_08905</name>
</gene>
<comment type="caution">
    <text evidence="3">The sequence shown here is derived from an EMBL/GenBank/DDBJ whole genome shotgun (WGS) entry which is preliminary data.</text>
</comment>
<keyword evidence="4" id="KW-1185">Reference proteome</keyword>